<comment type="similarity">
    <text evidence="4">Belongs to the HAD-like hydrolase superfamily.</text>
</comment>
<reference evidence="15" key="1">
    <citation type="submission" date="2024-04" db="EMBL/GenBank/DDBJ databases">
        <title>Salinicola lusitanus LLJ914,a marine bacterium isolated from the Okinawa Trough.</title>
        <authorList>
            <person name="Li J."/>
        </authorList>
    </citation>
    <scope>NUCLEOTIDE SEQUENCE [LARGE SCALE GENOMIC DNA]</scope>
</reference>
<dbReference type="Pfam" id="PF13344">
    <property type="entry name" value="Hydrolase_6"/>
    <property type="match status" value="1"/>
</dbReference>
<proteinExistence type="inferred from homology"/>
<comment type="caution">
    <text evidence="14">The sequence shown here is derived from an EMBL/GenBank/DDBJ whole genome shotgun (WGS) entry which is preliminary data.</text>
</comment>
<dbReference type="GO" id="GO:0046872">
    <property type="term" value="F:metal ion binding"/>
    <property type="evidence" value="ECO:0007669"/>
    <property type="project" value="UniProtKB-KW"/>
</dbReference>
<evidence type="ECO:0000256" key="8">
    <source>
        <dbReference type="ARBA" id="ARBA00022801"/>
    </source>
</evidence>
<dbReference type="InterPro" id="IPR006357">
    <property type="entry name" value="HAD-SF_hydro_IIA"/>
</dbReference>
<evidence type="ECO:0000256" key="7">
    <source>
        <dbReference type="ARBA" id="ARBA00022723"/>
    </source>
</evidence>
<evidence type="ECO:0000256" key="13">
    <source>
        <dbReference type="ARBA" id="ARBA00047820"/>
    </source>
</evidence>
<evidence type="ECO:0000256" key="3">
    <source>
        <dbReference type="ARBA" id="ARBA00004496"/>
    </source>
</evidence>
<evidence type="ECO:0000313" key="14">
    <source>
        <dbReference type="EMBL" id="KAK7918805.1"/>
    </source>
</evidence>
<comment type="function">
    <text evidence="11">Phosphatase that hydrolyzes imidodiphosphate, 3-phosphohistidine and 6-phospholysine. Has broad substrate specificity and can also hydrolyze inorganic diphosphate, but with lower efficiency.</text>
</comment>
<evidence type="ECO:0000256" key="10">
    <source>
        <dbReference type="ARBA" id="ARBA00023242"/>
    </source>
</evidence>
<dbReference type="EC" id="3.6.1.1" evidence="5"/>
<name>A0AAW0P7N9_9GOBI</name>
<dbReference type="Proteomes" id="UP001460270">
    <property type="component" value="Unassembled WGS sequence"/>
</dbReference>
<dbReference type="EMBL" id="JBBPFD010000007">
    <property type="protein sequence ID" value="KAK7918805.1"/>
    <property type="molecule type" value="Genomic_DNA"/>
</dbReference>
<keyword evidence="6" id="KW-0963">Cytoplasm</keyword>
<gene>
    <name evidence="14" type="ORF">WMY93_010089</name>
</gene>
<evidence type="ECO:0000256" key="6">
    <source>
        <dbReference type="ARBA" id="ARBA00022490"/>
    </source>
</evidence>
<dbReference type="InterPro" id="IPR006355">
    <property type="entry name" value="LHPP/HDHD2"/>
</dbReference>
<evidence type="ECO:0000256" key="12">
    <source>
        <dbReference type="ARBA" id="ARBA00039357"/>
    </source>
</evidence>
<dbReference type="GO" id="GO:0005829">
    <property type="term" value="C:cytosol"/>
    <property type="evidence" value="ECO:0007669"/>
    <property type="project" value="TreeGrafter"/>
</dbReference>
<comment type="subcellular location">
    <subcellularLocation>
        <location evidence="3">Cytoplasm</location>
    </subcellularLocation>
    <subcellularLocation>
        <location evidence="2">Nucleus</location>
    </subcellularLocation>
</comment>
<keyword evidence="15" id="KW-1185">Reference proteome</keyword>
<sequence>MRSGAVMAATGWPDCARSLKGVVLDMCGVLYDSGAGDGEAIPGSIEAVQRLKQSDLQLRFCTNETQASRERFVAKLGRLGFDIRQRTAAPPAGLRRSVTGVRLGGSDEPKLCGDRRRSGEVFLPEPERCFSGPGGLDKPLLFSLGQGKYYKETDGLKLDVGVYMKALEYACDVKAEVIGKPSQTFFQSVLGDMGIQPHEALMIGDDLVNDVGGAQSCGMMGVQVRTGKYRPSDEKHPSVKADGTVDNLSQAVDLILHQRGQ</sequence>
<evidence type="ECO:0000256" key="1">
    <source>
        <dbReference type="ARBA" id="ARBA00001946"/>
    </source>
</evidence>
<comment type="catalytic activity">
    <reaction evidence="13">
        <text>diphosphate + H2O = 2 phosphate + H(+)</text>
        <dbReference type="Rhea" id="RHEA:24576"/>
        <dbReference type="ChEBI" id="CHEBI:15377"/>
        <dbReference type="ChEBI" id="CHEBI:15378"/>
        <dbReference type="ChEBI" id="CHEBI:33019"/>
        <dbReference type="ChEBI" id="CHEBI:43474"/>
        <dbReference type="EC" id="3.6.1.1"/>
    </reaction>
</comment>
<organism evidence="14 15">
    <name type="scientific">Mugilogobius chulae</name>
    <name type="common">yellowstripe goby</name>
    <dbReference type="NCBI Taxonomy" id="88201"/>
    <lineage>
        <taxon>Eukaryota</taxon>
        <taxon>Metazoa</taxon>
        <taxon>Chordata</taxon>
        <taxon>Craniata</taxon>
        <taxon>Vertebrata</taxon>
        <taxon>Euteleostomi</taxon>
        <taxon>Actinopterygii</taxon>
        <taxon>Neopterygii</taxon>
        <taxon>Teleostei</taxon>
        <taxon>Neoteleostei</taxon>
        <taxon>Acanthomorphata</taxon>
        <taxon>Gobiaria</taxon>
        <taxon>Gobiiformes</taxon>
        <taxon>Gobioidei</taxon>
        <taxon>Gobiidae</taxon>
        <taxon>Gobionellinae</taxon>
        <taxon>Mugilogobius</taxon>
    </lineage>
</organism>
<comment type="cofactor">
    <cofactor evidence="1">
        <name>Mg(2+)</name>
        <dbReference type="ChEBI" id="CHEBI:18420"/>
    </cofactor>
</comment>
<protein>
    <recommendedName>
        <fullName evidence="12">Phospholysine phosphohistidine inorganic pyrophosphate phosphatase</fullName>
        <ecNumber evidence="5">3.6.1.1</ecNumber>
    </recommendedName>
</protein>
<dbReference type="PANTHER" id="PTHR19288">
    <property type="entry name" value="4-NITROPHENYLPHOSPHATASE-RELATED"/>
    <property type="match status" value="1"/>
</dbReference>
<evidence type="ECO:0000256" key="5">
    <source>
        <dbReference type="ARBA" id="ARBA00012146"/>
    </source>
</evidence>
<dbReference type="GO" id="GO:0016791">
    <property type="term" value="F:phosphatase activity"/>
    <property type="evidence" value="ECO:0007669"/>
    <property type="project" value="InterPro"/>
</dbReference>
<keyword evidence="7" id="KW-0479">Metal-binding</keyword>
<dbReference type="SUPFAM" id="SSF56784">
    <property type="entry name" value="HAD-like"/>
    <property type="match status" value="1"/>
</dbReference>
<keyword evidence="9" id="KW-0460">Magnesium</keyword>
<evidence type="ECO:0000256" key="11">
    <source>
        <dbReference type="ARBA" id="ARBA00037258"/>
    </source>
</evidence>
<evidence type="ECO:0000256" key="4">
    <source>
        <dbReference type="ARBA" id="ARBA00007958"/>
    </source>
</evidence>
<dbReference type="Pfam" id="PF13242">
    <property type="entry name" value="Hydrolase_like"/>
    <property type="match status" value="1"/>
</dbReference>
<dbReference type="GO" id="GO:0005634">
    <property type="term" value="C:nucleus"/>
    <property type="evidence" value="ECO:0007669"/>
    <property type="project" value="UniProtKB-SubCell"/>
</dbReference>
<keyword evidence="10" id="KW-0539">Nucleus</keyword>
<dbReference type="NCBIfam" id="TIGR01458">
    <property type="entry name" value="HAD-SF-IIA-hyp3"/>
    <property type="match status" value="1"/>
</dbReference>
<accession>A0AAW0P7N9</accession>
<evidence type="ECO:0000313" key="15">
    <source>
        <dbReference type="Proteomes" id="UP001460270"/>
    </source>
</evidence>
<dbReference type="Gene3D" id="3.40.50.1000">
    <property type="entry name" value="HAD superfamily/HAD-like"/>
    <property type="match status" value="3"/>
</dbReference>
<evidence type="ECO:0000256" key="2">
    <source>
        <dbReference type="ARBA" id="ARBA00004123"/>
    </source>
</evidence>
<keyword evidence="8" id="KW-0378">Hydrolase</keyword>
<dbReference type="InterPro" id="IPR023214">
    <property type="entry name" value="HAD_sf"/>
</dbReference>
<dbReference type="GO" id="GO:0004427">
    <property type="term" value="F:inorganic diphosphate phosphatase activity"/>
    <property type="evidence" value="ECO:0007669"/>
    <property type="project" value="UniProtKB-EC"/>
</dbReference>
<dbReference type="PANTHER" id="PTHR19288:SF44">
    <property type="entry name" value="PHOSPHOLYSINE PHOSPHOHISTIDINE INORGANIC PYROPHOSPHATE PHOSPHATASE"/>
    <property type="match status" value="1"/>
</dbReference>
<dbReference type="AlphaFoldDB" id="A0AAW0P7N9"/>
<evidence type="ECO:0000256" key="9">
    <source>
        <dbReference type="ARBA" id="ARBA00022842"/>
    </source>
</evidence>
<dbReference type="InterPro" id="IPR036412">
    <property type="entry name" value="HAD-like_sf"/>
</dbReference>